<dbReference type="AlphaFoldDB" id="A0A3E4QN83"/>
<reference evidence="1 2" key="1">
    <citation type="submission" date="2018-08" db="EMBL/GenBank/DDBJ databases">
        <title>A genome reference for cultivated species of the human gut microbiota.</title>
        <authorList>
            <person name="Zou Y."/>
            <person name="Xue W."/>
            <person name="Luo G."/>
        </authorList>
    </citation>
    <scope>NUCLEOTIDE SEQUENCE [LARGE SCALE GENOMIC DNA]</scope>
    <source>
        <strain evidence="1 2">TF09-12</strain>
    </source>
</reference>
<dbReference type="Proteomes" id="UP000260835">
    <property type="component" value="Unassembled WGS sequence"/>
</dbReference>
<organism evidence="1 2">
    <name type="scientific">Prevotella disiens</name>
    <dbReference type="NCBI Taxonomy" id="28130"/>
    <lineage>
        <taxon>Bacteria</taxon>
        <taxon>Pseudomonadati</taxon>
        <taxon>Bacteroidota</taxon>
        <taxon>Bacteroidia</taxon>
        <taxon>Bacteroidales</taxon>
        <taxon>Prevotellaceae</taxon>
        <taxon>Prevotella</taxon>
    </lineage>
</organism>
<dbReference type="EMBL" id="QSRD01000003">
    <property type="protein sequence ID" value="RGL06691.1"/>
    <property type="molecule type" value="Genomic_DNA"/>
</dbReference>
<proteinExistence type="predicted"/>
<evidence type="ECO:0000313" key="2">
    <source>
        <dbReference type="Proteomes" id="UP000260835"/>
    </source>
</evidence>
<sequence>MKEQKISYPLTNSGFLKVISNSFCSFLQKGTSRSTDKLKPLHGAIAYDLHCKLGDDYEIISQGYGDDKEAQIKGRYIKKWVDITVTKEKKAVAGLAVKFVMQNYSQNSNNYFENMLGETANIRANKCPYFQVFIILDRLPYYKKDTNKHIRKWEFFTKHNVEKYVALSEDNVDIFFHTPNKTLIYVVHIPDNDNLGTQSEYMEYYRDLDFLIKVSEDSFDTMESAVVLNDYETFIDKVYHTILSQ</sequence>
<gene>
    <name evidence="1" type="ORF">DXC89_00910</name>
</gene>
<comment type="caution">
    <text evidence="1">The sequence shown here is derived from an EMBL/GenBank/DDBJ whole genome shotgun (WGS) entry which is preliminary data.</text>
</comment>
<dbReference type="RefSeq" id="WP_117653057.1">
    <property type="nucleotide sequence ID" value="NZ_CABOGP010000003.1"/>
</dbReference>
<protein>
    <submittedName>
        <fullName evidence="1">Uncharacterized protein</fullName>
    </submittedName>
</protein>
<accession>A0A3E4QN83</accession>
<name>A0A3E4QN83_9BACT</name>
<evidence type="ECO:0000313" key="1">
    <source>
        <dbReference type="EMBL" id="RGL06691.1"/>
    </source>
</evidence>